<reference evidence="8 9" key="1">
    <citation type="submission" date="2016-10" db="EMBL/GenBank/DDBJ databases">
        <authorList>
            <person name="de Groot N.N."/>
        </authorList>
    </citation>
    <scope>NUCLEOTIDE SEQUENCE [LARGE SCALE GENOMIC DNA]</scope>
    <source>
        <strain evidence="8 9">CGMCC 1.9157</strain>
    </source>
</reference>
<evidence type="ECO:0000256" key="5">
    <source>
        <dbReference type="ARBA" id="ARBA00023136"/>
    </source>
</evidence>
<evidence type="ECO:0000256" key="6">
    <source>
        <dbReference type="ARBA" id="ARBA00023315"/>
    </source>
</evidence>
<organism evidence="8 9">
    <name type="scientific">Cohaesibacter marisflavi</name>
    <dbReference type="NCBI Taxonomy" id="655353"/>
    <lineage>
        <taxon>Bacteria</taxon>
        <taxon>Pseudomonadati</taxon>
        <taxon>Pseudomonadota</taxon>
        <taxon>Alphaproteobacteria</taxon>
        <taxon>Hyphomicrobiales</taxon>
        <taxon>Cohaesibacteraceae</taxon>
    </lineage>
</organism>
<comment type="subcellular location">
    <subcellularLocation>
        <location evidence="1">Cell inner membrane</location>
    </subcellularLocation>
</comment>
<keyword evidence="5 7" id="KW-0472">Membrane</keyword>
<evidence type="ECO:0000256" key="2">
    <source>
        <dbReference type="ARBA" id="ARBA00022475"/>
    </source>
</evidence>
<evidence type="ECO:0000313" key="9">
    <source>
        <dbReference type="Proteomes" id="UP000199236"/>
    </source>
</evidence>
<keyword evidence="2" id="KW-1003">Cell membrane</keyword>
<name>A0A1I5I7H8_9HYPH</name>
<evidence type="ECO:0000313" key="8">
    <source>
        <dbReference type="EMBL" id="SFO56487.1"/>
    </source>
</evidence>
<accession>A0A1I5I7H8</accession>
<evidence type="ECO:0000256" key="3">
    <source>
        <dbReference type="ARBA" id="ARBA00022519"/>
    </source>
</evidence>
<keyword evidence="7" id="KW-1133">Transmembrane helix</keyword>
<dbReference type="EMBL" id="FOVR01000008">
    <property type="protein sequence ID" value="SFO56487.1"/>
    <property type="molecule type" value="Genomic_DNA"/>
</dbReference>
<keyword evidence="7" id="KW-0812">Transmembrane</keyword>
<dbReference type="RefSeq" id="WP_175528089.1">
    <property type="nucleotide sequence ID" value="NZ_FOVR01000008.1"/>
</dbReference>
<dbReference type="PANTHER" id="PTHR30606">
    <property type="entry name" value="LIPID A BIOSYNTHESIS LAUROYL ACYLTRANSFERASE"/>
    <property type="match status" value="1"/>
</dbReference>
<proteinExistence type="predicted"/>
<protein>
    <submittedName>
        <fullName evidence="8">KDO2-lipid IV(A) lauroyltransferase</fullName>
    </submittedName>
</protein>
<evidence type="ECO:0000256" key="7">
    <source>
        <dbReference type="SAM" id="Phobius"/>
    </source>
</evidence>
<gene>
    <name evidence="8" type="ORF">SAMN04488056_10893</name>
</gene>
<sequence length="290" mass="32900">MKKVTLAHRIEYALLMFVIFILRSMPLYVSSGFMGWLWRSIAPRLRRQKRAMEHLRLAFPEKSDDELYAITLAMWENLGRTFAEAVLADKIAKRMDELVEQPENYRLIVDEIKRSGGVIVSLHSGNWELGGAISSHNGFDCSVVMQKLKNPLVHDYMVRKRAETFSGGVFVKGDRAGMRALTSVSGGTAVAIMGDLRDRHGATIDFFGRPAPTNSFPARLARKKGAPLIALRIKRTRGIHFKVQAEIVPMPHSDAVEDDILQATIAEQAQFESWIREAPDQWMWAHRRWG</sequence>
<dbReference type="Pfam" id="PF03279">
    <property type="entry name" value="Lip_A_acyltrans"/>
    <property type="match status" value="1"/>
</dbReference>
<dbReference type="STRING" id="655353.SAMN04488056_10893"/>
<dbReference type="GO" id="GO:0009247">
    <property type="term" value="P:glycolipid biosynthetic process"/>
    <property type="evidence" value="ECO:0007669"/>
    <property type="project" value="UniProtKB-ARBA"/>
</dbReference>
<keyword evidence="4 8" id="KW-0808">Transferase</keyword>
<dbReference type="InterPro" id="IPR004960">
    <property type="entry name" value="LipA_acyltrans"/>
</dbReference>
<dbReference type="PANTHER" id="PTHR30606:SF10">
    <property type="entry name" value="PHOSPHATIDYLINOSITOL MANNOSIDE ACYLTRANSFERASE"/>
    <property type="match status" value="1"/>
</dbReference>
<evidence type="ECO:0000256" key="1">
    <source>
        <dbReference type="ARBA" id="ARBA00004533"/>
    </source>
</evidence>
<dbReference type="Proteomes" id="UP000199236">
    <property type="component" value="Unassembled WGS sequence"/>
</dbReference>
<evidence type="ECO:0000256" key="4">
    <source>
        <dbReference type="ARBA" id="ARBA00022679"/>
    </source>
</evidence>
<dbReference type="GO" id="GO:0005886">
    <property type="term" value="C:plasma membrane"/>
    <property type="evidence" value="ECO:0007669"/>
    <property type="project" value="UniProtKB-SubCell"/>
</dbReference>
<keyword evidence="6" id="KW-0012">Acyltransferase</keyword>
<dbReference type="CDD" id="cd07984">
    <property type="entry name" value="LPLAT_LABLAT-like"/>
    <property type="match status" value="1"/>
</dbReference>
<feature type="transmembrane region" description="Helical" evidence="7">
    <location>
        <begin position="12"/>
        <end position="38"/>
    </location>
</feature>
<dbReference type="AlphaFoldDB" id="A0A1I5I7H8"/>
<dbReference type="GO" id="GO:0016746">
    <property type="term" value="F:acyltransferase activity"/>
    <property type="evidence" value="ECO:0007669"/>
    <property type="project" value="UniProtKB-KW"/>
</dbReference>
<keyword evidence="9" id="KW-1185">Reference proteome</keyword>
<keyword evidence="3" id="KW-0997">Cell inner membrane</keyword>